<name>A0A8H6R1A7_9EURO</name>
<evidence type="ECO:0000313" key="3">
    <source>
        <dbReference type="EMBL" id="KAF7183309.1"/>
    </source>
</evidence>
<keyword evidence="4" id="KW-1185">Reference proteome</keyword>
<dbReference type="PANTHER" id="PTHR44051">
    <property type="entry name" value="GLUTATHIONE S-TRANSFERASE-RELATED"/>
    <property type="match status" value="1"/>
</dbReference>
<dbReference type="Pfam" id="PF00043">
    <property type="entry name" value="GST_C"/>
    <property type="match status" value="1"/>
</dbReference>
<dbReference type="InterPro" id="IPR004046">
    <property type="entry name" value="GST_C"/>
</dbReference>
<evidence type="ECO:0000313" key="4">
    <source>
        <dbReference type="Proteomes" id="UP000641853"/>
    </source>
</evidence>
<accession>A0A8H6R1A7</accession>
<evidence type="ECO:0000259" key="1">
    <source>
        <dbReference type="PROSITE" id="PS50405"/>
    </source>
</evidence>
<evidence type="ECO:0000313" key="2">
    <source>
        <dbReference type="EMBL" id="KAF7171985.1"/>
    </source>
</evidence>
<reference evidence="3" key="1">
    <citation type="submission" date="2020-06" db="EMBL/GenBank/DDBJ databases">
        <title>Draft genome sequences of strains closely related to Aspergillus parafelis and Aspergillus hiratsukae.</title>
        <authorList>
            <person name="Dos Santos R.A.C."/>
            <person name="Rivero-Menendez O."/>
            <person name="Steenwyk J.L."/>
            <person name="Mead M.E."/>
            <person name="Goldman G.H."/>
            <person name="Alastruey-Izquierdo A."/>
            <person name="Rokas A."/>
        </authorList>
    </citation>
    <scope>NUCLEOTIDE SEQUENCE</scope>
    <source>
        <strain evidence="2">CNM-CM5623</strain>
        <strain evidence="3">CNM-CM7691</strain>
    </source>
</reference>
<feature type="domain" description="GST C-terminal" evidence="1">
    <location>
        <begin position="14"/>
        <end position="118"/>
    </location>
</feature>
<dbReference type="Gene3D" id="1.20.1050.10">
    <property type="match status" value="1"/>
</dbReference>
<comment type="caution">
    <text evidence="3">The sequence shown here is derived from an EMBL/GenBank/DDBJ whole genome shotgun (WGS) entry which is preliminary data.</text>
</comment>
<dbReference type="PANTHER" id="PTHR44051:SF3">
    <property type="entry name" value="TRANSCRIPTIONAL REGULATOR URE2"/>
    <property type="match status" value="1"/>
</dbReference>
<dbReference type="EMBL" id="JACBAE010001158">
    <property type="protein sequence ID" value="KAF7171985.1"/>
    <property type="molecule type" value="Genomic_DNA"/>
</dbReference>
<dbReference type="OrthoDB" id="422574at2759"/>
<dbReference type="EMBL" id="JACBAG010001731">
    <property type="protein sequence ID" value="KAF7183309.1"/>
    <property type="molecule type" value="Genomic_DNA"/>
</dbReference>
<sequence>MDTYGVEHELSHETFPERHFLRHWLYFQFSGQGSHYGRLGWVKQQPEDIPVYIEQYTHEIRGVTGILGGLLANREWLVGENFIYVDLRFVPSQNMLGTVNGDFAKKLDQEFLNVYAWK</sequence>
<dbReference type="PROSITE" id="PS50405">
    <property type="entry name" value="GST_CTER"/>
    <property type="match status" value="1"/>
</dbReference>
<gene>
    <name evidence="2" type="ORF">CNMCM5623_004244</name>
    <name evidence="3" type="ORF">CNMCM7691_003222</name>
</gene>
<dbReference type="SUPFAM" id="SSF47616">
    <property type="entry name" value="GST C-terminal domain-like"/>
    <property type="match status" value="1"/>
</dbReference>
<organism evidence="3 4">
    <name type="scientific">Aspergillus felis</name>
    <dbReference type="NCBI Taxonomy" id="1287682"/>
    <lineage>
        <taxon>Eukaryota</taxon>
        <taxon>Fungi</taxon>
        <taxon>Dikarya</taxon>
        <taxon>Ascomycota</taxon>
        <taxon>Pezizomycotina</taxon>
        <taxon>Eurotiomycetes</taxon>
        <taxon>Eurotiomycetidae</taxon>
        <taxon>Eurotiales</taxon>
        <taxon>Aspergillaceae</taxon>
        <taxon>Aspergillus</taxon>
        <taxon>Aspergillus subgen. Fumigati</taxon>
    </lineage>
</organism>
<protein>
    <recommendedName>
        <fullName evidence="1">GST C-terminal domain-containing protein</fullName>
    </recommendedName>
</protein>
<proteinExistence type="predicted"/>
<dbReference type="AlphaFoldDB" id="A0A8H6R1A7"/>
<dbReference type="InterPro" id="IPR010987">
    <property type="entry name" value="Glutathione-S-Trfase_C-like"/>
</dbReference>
<dbReference type="InterPro" id="IPR036282">
    <property type="entry name" value="Glutathione-S-Trfase_C_sf"/>
</dbReference>
<dbReference type="Proteomes" id="UP000641853">
    <property type="component" value="Unassembled WGS sequence"/>
</dbReference>
<dbReference type="Proteomes" id="UP000654922">
    <property type="component" value="Unassembled WGS sequence"/>
</dbReference>